<dbReference type="CDD" id="cd02510">
    <property type="entry name" value="pp-GalNAc-T"/>
    <property type="match status" value="1"/>
</dbReference>
<evidence type="ECO:0000256" key="13">
    <source>
        <dbReference type="ARBA" id="ARBA00023136"/>
    </source>
</evidence>
<reference evidence="22" key="1">
    <citation type="submission" date="2022-08" db="UniProtKB">
        <authorList>
            <consortium name="EnsemblMetazoa"/>
        </authorList>
    </citation>
    <scope>IDENTIFICATION</scope>
    <source>
        <strain evidence="22">05x7-T-G4-1.051#20</strain>
    </source>
</reference>
<dbReference type="Proteomes" id="UP000005408">
    <property type="component" value="Unassembled WGS sequence"/>
</dbReference>
<dbReference type="CDD" id="cd23434">
    <property type="entry name" value="beta-trefoil_Ricin_GALNT2"/>
    <property type="match status" value="1"/>
</dbReference>
<evidence type="ECO:0000313" key="22">
    <source>
        <dbReference type="EnsemblMetazoa" id="G13602.1:cds"/>
    </source>
</evidence>
<evidence type="ECO:0000256" key="1">
    <source>
        <dbReference type="ARBA" id="ARBA00001936"/>
    </source>
</evidence>
<keyword evidence="9 18" id="KW-0430">Lectin</keyword>
<proteinExistence type="inferred from homology"/>
<evidence type="ECO:0000256" key="5">
    <source>
        <dbReference type="ARBA" id="ARBA00022676"/>
    </source>
</evidence>
<evidence type="ECO:0000256" key="7">
    <source>
        <dbReference type="ARBA" id="ARBA00022692"/>
    </source>
</evidence>
<comment type="catalytic activity">
    <reaction evidence="17">
        <text>L-seryl-[protein] + UDP-N-acetyl-alpha-D-galactosamine = a 3-O-[N-acetyl-alpha-D-galactosaminyl]-L-seryl-[protein] + UDP + H(+)</text>
        <dbReference type="Rhea" id="RHEA:23956"/>
        <dbReference type="Rhea" id="RHEA-COMP:9863"/>
        <dbReference type="Rhea" id="RHEA-COMP:12788"/>
        <dbReference type="ChEBI" id="CHEBI:15378"/>
        <dbReference type="ChEBI" id="CHEBI:29999"/>
        <dbReference type="ChEBI" id="CHEBI:53604"/>
        <dbReference type="ChEBI" id="CHEBI:58223"/>
        <dbReference type="ChEBI" id="CHEBI:67138"/>
        <dbReference type="EC" id="2.4.1.41"/>
    </reaction>
</comment>
<keyword evidence="11" id="KW-1133">Transmembrane helix</keyword>
<accession>A0A8W8ICZ2</accession>
<dbReference type="FunFam" id="3.90.550.10:FF:000026">
    <property type="entry name" value="Polypeptide N-acetylgalactosaminyltransferase"/>
    <property type="match status" value="1"/>
</dbReference>
<comment type="similarity">
    <text evidence="4 18">Belongs to the glycosyltransferase 2 family. GalNAc-T subfamily.</text>
</comment>
<evidence type="ECO:0000256" key="12">
    <source>
        <dbReference type="ARBA" id="ARBA00023034"/>
    </source>
</evidence>
<dbReference type="PROSITE" id="PS50231">
    <property type="entry name" value="RICIN_B_LECTIN"/>
    <property type="match status" value="1"/>
</dbReference>
<comment type="pathway">
    <text evidence="3 18">Protein modification; protein glycosylation.</text>
</comment>
<evidence type="ECO:0000256" key="10">
    <source>
        <dbReference type="ARBA" id="ARBA00022968"/>
    </source>
</evidence>
<keyword evidence="20" id="KW-0732">Signal</keyword>
<keyword evidence="7" id="KW-0812">Transmembrane</keyword>
<dbReference type="EnsemblMetazoa" id="G13602.1">
    <property type="protein sequence ID" value="G13602.1:cds"/>
    <property type="gene ID" value="G13602"/>
</dbReference>
<dbReference type="Pfam" id="PF00535">
    <property type="entry name" value="Glycos_transf_2"/>
    <property type="match status" value="1"/>
</dbReference>
<organism evidence="22 23">
    <name type="scientific">Magallana gigas</name>
    <name type="common">Pacific oyster</name>
    <name type="synonym">Crassostrea gigas</name>
    <dbReference type="NCBI Taxonomy" id="29159"/>
    <lineage>
        <taxon>Eukaryota</taxon>
        <taxon>Metazoa</taxon>
        <taxon>Spiralia</taxon>
        <taxon>Lophotrochozoa</taxon>
        <taxon>Mollusca</taxon>
        <taxon>Bivalvia</taxon>
        <taxon>Autobranchia</taxon>
        <taxon>Pteriomorphia</taxon>
        <taxon>Ostreida</taxon>
        <taxon>Ostreoidea</taxon>
        <taxon>Ostreidae</taxon>
        <taxon>Magallana</taxon>
    </lineage>
</organism>
<dbReference type="GO" id="GO:0006493">
    <property type="term" value="P:protein O-linked glycosylation"/>
    <property type="evidence" value="ECO:0007669"/>
    <property type="project" value="TreeGrafter"/>
</dbReference>
<dbReference type="Gene3D" id="3.90.550.10">
    <property type="entry name" value="Spore Coat Polysaccharide Biosynthesis Protein SpsA, Chain A"/>
    <property type="match status" value="1"/>
</dbReference>
<feature type="signal peptide" evidence="20">
    <location>
        <begin position="1"/>
        <end position="26"/>
    </location>
</feature>
<comment type="cofactor">
    <cofactor evidence="1 18">
        <name>Mn(2+)</name>
        <dbReference type="ChEBI" id="CHEBI:29035"/>
    </cofactor>
</comment>
<evidence type="ECO:0000256" key="16">
    <source>
        <dbReference type="ARBA" id="ARBA00050905"/>
    </source>
</evidence>
<dbReference type="GO" id="GO:0000139">
    <property type="term" value="C:Golgi membrane"/>
    <property type="evidence" value="ECO:0007669"/>
    <property type="project" value="UniProtKB-SubCell"/>
</dbReference>
<evidence type="ECO:0000256" key="15">
    <source>
        <dbReference type="ARBA" id="ARBA00023211"/>
    </source>
</evidence>
<feature type="chain" id="PRO_5036447708" description="Polypeptide N-acetylgalactosaminyltransferase" evidence="20">
    <location>
        <begin position="27"/>
        <end position="629"/>
    </location>
</feature>
<dbReference type="AlphaFoldDB" id="A0A8W8ICZ2"/>
<evidence type="ECO:0000313" key="23">
    <source>
        <dbReference type="Proteomes" id="UP000005408"/>
    </source>
</evidence>
<evidence type="ECO:0000256" key="4">
    <source>
        <dbReference type="ARBA" id="ARBA00005680"/>
    </source>
</evidence>
<evidence type="ECO:0000256" key="6">
    <source>
        <dbReference type="ARBA" id="ARBA00022679"/>
    </source>
</evidence>
<evidence type="ECO:0000256" key="14">
    <source>
        <dbReference type="ARBA" id="ARBA00023157"/>
    </source>
</evidence>
<evidence type="ECO:0000256" key="17">
    <source>
        <dbReference type="ARBA" id="ARBA00052209"/>
    </source>
</evidence>
<dbReference type="Gene3D" id="2.80.10.50">
    <property type="match status" value="1"/>
</dbReference>
<dbReference type="SMART" id="SM00458">
    <property type="entry name" value="RICIN"/>
    <property type="match status" value="1"/>
</dbReference>
<dbReference type="GO" id="GO:0030246">
    <property type="term" value="F:carbohydrate binding"/>
    <property type="evidence" value="ECO:0007669"/>
    <property type="project" value="UniProtKB-KW"/>
</dbReference>
<comment type="catalytic activity">
    <reaction evidence="16">
        <text>L-threonyl-[protein] + UDP-N-acetyl-alpha-D-galactosamine = a 3-O-[N-acetyl-alpha-D-galactosaminyl]-L-threonyl-[protein] + UDP + H(+)</text>
        <dbReference type="Rhea" id="RHEA:52424"/>
        <dbReference type="Rhea" id="RHEA-COMP:11060"/>
        <dbReference type="Rhea" id="RHEA-COMP:11689"/>
        <dbReference type="ChEBI" id="CHEBI:15378"/>
        <dbReference type="ChEBI" id="CHEBI:30013"/>
        <dbReference type="ChEBI" id="CHEBI:58223"/>
        <dbReference type="ChEBI" id="CHEBI:67138"/>
        <dbReference type="ChEBI" id="CHEBI:87075"/>
        <dbReference type="EC" id="2.4.1.41"/>
    </reaction>
</comment>
<evidence type="ECO:0000256" key="9">
    <source>
        <dbReference type="ARBA" id="ARBA00022734"/>
    </source>
</evidence>
<keyword evidence="23" id="KW-1185">Reference proteome</keyword>
<evidence type="ECO:0000256" key="11">
    <source>
        <dbReference type="ARBA" id="ARBA00022989"/>
    </source>
</evidence>
<dbReference type="PANTHER" id="PTHR11675:SF119">
    <property type="entry name" value="POLYPEPTIDE N-ACETYLGALACTOSAMINYLTRANSFERASE 2"/>
    <property type="match status" value="1"/>
</dbReference>
<dbReference type="SUPFAM" id="SSF53448">
    <property type="entry name" value="Nucleotide-diphospho-sugar transferases"/>
    <property type="match status" value="1"/>
</dbReference>
<keyword evidence="14 18" id="KW-1015">Disulfide bond</keyword>
<feature type="compositionally biased region" description="Basic and acidic residues" evidence="19">
    <location>
        <begin position="65"/>
        <end position="77"/>
    </location>
</feature>
<dbReference type="GO" id="GO:0046872">
    <property type="term" value="F:metal ion binding"/>
    <property type="evidence" value="ECO:0007669"/>
    <property type="project" value="UniProtKB-KW"/>
</dbReference>
<protein>
    <recommendedName>
        <fullName evidence="18">Polypeptide N-acetylgalactosaminyltransferase</fullName>
        <ecNumber evidence="18">2.4.1.-</ecNumber>
    </recommendedName>
    <alternativeName>
        <fullName evidence="18">Protein-UDP acetylgalactosaminyltransferase</fullName>
    </alternativeName>
</protein>
<dbReference type="InterPro" id="IPR001173">
    <property type="entry name" value="Glyco_trans_2-like"/>
</dbReference>
<dbReference type="InterPro" id="IPR029044">
    <property type="entry name" value="Nucleotide-diphossugar_trans"/>
</dbReference>
<sequence>MPRRRCRWMLFLGLVWAVLLIMYVYRSPGDKVDGNGSPNHYGDAVREMVVPEQQEEQAIPKRIPKRAEHQQEVRKEEPDEEAGDIPWEEFDEKGYIDKKRCSAGQDCYNRNKFNQLASDNTKSNRHVPDTRNAQCREEQHDSNLDPTSVIITFHNEARSTLLRTIVSVFSRSPKHLITEIILVDDFSDDPSDGQELAVIKRVKILRNDKREGLMRSRVKGADAARAPILTFLDSHCECNVGWLEPLLDRIKGDRTRVVSPIIDVINMDNFEYIGASADLKGGFDWNLVFKWDYMTPEERNKRAGNPIQPIRTPMIAGGLFSIEKKWFEELGKYDRNMDVWGGENLEISFRVWQCHGSLEIIPCSRVGHVFRKQHPYTFPGGSGNVFARNTRRAAEVWMDNYKEFYYAAVPSAKMVNFGDISERMDLRKRLSCKPFKWFLEHVYPELKVPGHQDQAFGSIQQDNNCMDTLGNFADGILGIFPCHFAGGNQVNENQEFSLTKEGFIRHLDLCVTLTGSMPGTVVKLFQCQEGNTLQMWQRTSRDTMLKSHNYDLCLDSQEVQMKGLIVNACQEGSPTQKWSFAVSKGGSRLNSDVFIQSLNSIFSANFDPAAPSSCLVDLRFLDYQALFWY</sequence>
<keyword evidence="6 18" id="KW-0808">Transferase</keyword>
<dbReference type="SUPFAM" id="SSF50370">
    <property type="entry name" value="Ricin B-like lectins"/>
    <property type="match status" value="1"/>
</dbReference>
<comment type="subcellular location">
    <subcellularLocation>
        <location evidence="2 18">Golgi apparatus membrane</location>
        <topology evidence="2 18">Single-pass type II membrane protein</topology>
    </subcellularLocation>
</comment>
<dbReference type="InterPro" id="IPR045885">
    <property type="entry name" value="GalNAc-T"/>
</dbReference>
<dbReference type="Pfam" id="PF00652">
    <property type="entry name" value="Ricin_B_lectin"/>
    <property type="match status" value="1"/>
</dbReference>
<keyword evidence="13" id="KW-0472">Membrane</keyword>
<evidence type="ECO:0000259" key="21">
    <source>
        <dbReference type="SMART" id="SM00458"/>
    </source>
</evidence>
<evidence type="ECO:0000256" key="8">
    <source>
        <dbReference type="ARBA" id="ARBA00022723"/>
    </source>
</evidence>
<dbReference type="PANTHER" id="PTHR11675">
    <property type="entry name" value="N-ACETYLGALACTOSAMINYLTRANSFERASE"/>
    <property type="match status" value="1"/>
</dbReference>
<keyword evidence="5 18" id="KW-0328">Glycosyltransferase</keyword>
<feature type="region of interest" description="Disordered" evidence="19">
    <location>
        <begin position="55"/>
        <end position="82"/>
    </location>
</feature>
<name>A0A8W8ICZ2_MAGGI</name>
<keyword evidence="15 18" id="KW-0464">Manganese</keyword>
<keyword evidence="8" id="KW-0479">Metal-binding</keyword>
<feature type="domain" description="Ricin B lectin" evidence="21">
    <location>
        <begin position="453"/>
        <end position="581"/>
    </location>
</feature>
<evidence type="ECO:0000256" key="18">
    <source>
        <dbReference type="RuleBase" id="RU361242"/>
    </source>
</evidence>
<evidence type="ECO:0000256" key="20">
    <source>
        <dbReference type="SAM" id="SignalP"/>
    </source>
</evidence>
<dbReference type="EC" id="2.4.1.-" evidence="18"/>
<dbReference type="InterPro" id="IPR035992">
    <property type="entry name" value="Ricin_B-like_lectins"/>
</dbReference>
<keyword evidence="10" id="KW-0735">Signal-anchor</keyword>
<evidence type="ECO:0000256" key="2">
    <source>
        <dbReference type="ARBA" id="ARBA00004323"/>
    </source>
</evidence>
<evidence type="ECO:0000256" key="19">
    <source>
        <dbReference type="SAM" id="MobiDB-lite"/>
    </source>
</evidence>
<keyword evidence="12 18" id="KW-0333">Golgi apparatus</keyword>
<dbReference type="InterPro" id="IPR000772">
    <property type="entry name" value="Ricin_B_lectin"/>
</dbReference>
<evidence type="ECO:0000256" key="3">
    <source>
        <dbReference type="ARBA" id="ARBA00004922"/>
    </source>
</evidence>
<dbReference type="GO" id="GO:0004653">
    <property type="term" value="F:polypeptide N-acetylgalactosaminyltransferase activity"/>
    <property type="evidence" value="ECO:0007669"/>
    <property type="project" value="UniProtKB-EC"/>
</dbReference>